<organismHost>
    <name type="scientific">Synechococcus</name>
    <dbReference type="NCBI Taxonomy" id="1129"/>
</organismHost>
<accession>Q5GQJ7</accession>
<dbReference type="Proteomes" id="UP000000994">
    <property type="component" value="Segment"/>
</dbReference>
<proteinExistence type="predicted"/>
<dbReference type="EMBL" id="LN828717">
    <property type="protein sequence ID" value="CFW42326.1"/>
    <property type="molecule type" value="Genomic_DNA"/>
</dbReference>
<name>Q5GQJ7_BPSYP</name>
<evidence type="ECO:0000313" key="3">
    <source>
        <dbReference type="Proteomes" id="UP000000994"/>
    </source>
</evidence>
<evidence type="ECO:0000313" key="1">
    <source>
        <dbReference type="EMBL" id="CAF34205.1"/>
    </source>
</evidence>
<evidence type="ECO:0000313" key="2">
    <source>
        <dbReference type="EMBL" id="CFW42326.1"/>
    </source>
</evidence>
<reference evidence="2 4" key="3">
    <citation type="journal article" date="2015" name="PLoS ONE">
        <title>Spontaneous Deletion of an "ORFanage" Region Facilitates Host Adaptation in a "Photosynthetic" Cyanophage.</title>
        <authorList>
            <person name="Puxty R.J."/>
            <person name="Perez-Sepulveda B."/>
            <person name="Rihtman B."/>
            <person name="Evans D.J."/>
            <person name="Millard A.D."/>
            <person name="Scanlan D.J."/>
        </authorList>
    </citation>
    <scope>NUCLEOTIDE SEQUENCE [LARGE SCALE GENOMIC DNA]</scope>
</reference>
<dbReference type="EMBL" id="AJ630128">
    <property type="protein sequence ID" value="CAF34205.1"/>
    <property type="molecule type" value="Genomic_DNA"/>
</dbReference>
<organism evidence="1 3">
    <name type="scientific">Synechococcus phage S-PM2</name>
    <dbReference type="NCBI Taxonomy" id="238854"/>
    <lineage>
        <taxon>Viruses</taxon>
        <taxon>Duplodnaviria</taxon>
        <taxon>Heunggongvirae</taxon>
        <taxon>Uroviricota</taxon>
        <taxon>Caudoviricetes</taxon>
        <taxon>Pantevenvirales</taxon>
        <taxon>Kyanoviridae</taxon>
        <taxon>Nodensvirus</taxon>
        <taxon>Nodensvirus spm2</taxon>
    </lineage>
</organism>
<reference evidence="1 3" key="1">
    <citation type="journal article" date="2004" name="Proc. Natl. Acad. Sci. U.S.A.">
        <title>Genetic organization of the psbAD region in phages infecting marine Synechococcus strains.</title>
        <authorList>
            <person name="Millard A."/>
            <person name="Clokie M.R."/>
            <person name="Shub D.A."/>
            <person name="Mann N.H."/>
        </authorList>
    </citation>
    <scope>NUCLEOTIDE SEQUENCE [LARGE SCALE GENOMIC DNA]</scope>
</reference>
<gene>
    <name evidence="2" type="ORF">S-PM2d140</name>
    <name evidence="1" type="ORF">S-PM2p140</name>
</gene>
<evidence type="ECO:0000313" key="4">
    <source>
        <dbReference type="Proteomes" id="UP000246186"/>
    </source>
</evidence>
<dbReference type="RefSeq" id="YP_195175.1">
    <property type="nucleotide sequence ID" value="NC_006820.1"/>
</dbReference>
<reference evidence="1 3" key="2">
    <citation type="journal article" date="2005" name="J. Bacteriol.">
        <title>The genome of S-PM2, a 'photosynthetic' T4-type bacteriophage that infects marine Synechococcus strains.</title>
        <authorList>
            <person name="Mann N.H."/>
            <person name="Clokie M.R."/>
            <person name="Millard A."/>
            <person name="Cook A."/>
            <person name="Wilson W.H."/>
            <person name="Wheatley P.J."/>
            <person name="Letarov A."/>
            <person name="Krisch H.M."/>
        </authorList>
    </citation>
    <scope>NUCLEOTIDE SEQUENCE</scope>
</reference>
<dbReference type="KEGG" id="vg:3260286"/>
<reference evidence="2" key="4">
    <citation type="submission" date="2015-02" db="EMBL/GenBank/DDBJ databases">
        <authorList>
            <person name="Chooi Y.-H."/>
        </authorList>
    </citation>
    <scope>NUCLEOTIDE SEQUENCE</scope>
</reference>
<protein>
    <submittedName>
        <fullName evidence="1">Hypothetical-Protein / belonging to T4-LIKE GC: 841</fullName>
    </submittedName>
</protein>
<sequence length="586" mass="66955">MTYDLRKELRNIDEFIDLDIVATKIRRLLKLVNVSAAHAFKQMYNELNGFKYEIDGGNSDIDDDSSLMEIQRYVTNKTSISFQYKITCDNGNASYCNLNSRTSREQYIRSMIEFINSRPLKNKLNITDMKFRSENGKNPRLHIQMRYAHKKMNAKGKIESKNTNLNFNFALKYAGSAADAKKLESLKPSNVTPSILDRWMTPDEMYNNVISFINSDNFPVSSPIIKKSYADAVTDSFNSPSLKDNLGIAPDLSSEFFEILSALKLGKLLSRNNAMIKEIVGYPDEPITRIELNIPEAANEALIDYKVAVNGERNNPLKISVKSKVRGSSTATVKFTTAFANEAEVHTWFKNLKFSRAKNYNIGQRMIAASSLEYKNYSGRGTLYPIRAVRKLFSSSKRSVIRADFNSIMNTSSMTIDDFYKVISVLDKKISSVSKNYEPLDNMISDEKMLLNAKNFIADNLFKEASKIKKLKESVLMTKEDAEKHSPNNKYTFTLNNIALLCERVLVRSSQRDSNSKFNFYKMFYDQVLKKEAVVYAVTKVDDSGSEEKLEYTFQSAKNFKQYKKWITLRTKNYANNLQDALGMAV</sequence>
<dbReference type="Proteomes" id="UP000246186">
    <property type="component" value="Genome"/>
</dbReference>
<keyword evidence="3" id="KW-1185">Reference proteome</keyword>